<keyword evidence="1" id="KW-0472">Membrane</keyword>
<reference evidence="2 3" key="1">
    <citation type="submission" date="2014-09" db="EMBL/GenBank/DDBJ databases">
        <title>Genome sequencing of Methyloceanibacter caenitepidi Gela4.</title>
        <authorList>
            <person name="Takeuchi M."/>
            <person name="Susumu S."/>
            <person name="Kamagata Y."/>
            <person name="Oshima K."/>
            <person name="Hattori M."/>
            <person name="Iwasaki W."/>
        </authorList>
    </citation>
    <scope>NUCLEOTIDE SEQUENCE [LARGE SCALE GENOMIC DNA]</scope>
    <source>
        <strain evidence="2 3">Gela4</strain>
    </source>
</reference>
<dbReference type="AlphaFoldDB" id="A0A0A8K2D0"/>
<dbReference type="STRING" id="1384459.GL4_1445"/>
<protein>
    <submittedName>
        <fullName evidence="2">Uncharacterized protein</fullName>
    </submittedName>
</protein>
<evidence type="ECO:0000313" key="2">
    <source>
        <dbReference type="EMBL" id="BAQ16901.1"/>
    </source>
</evidence>
<evidence type="ECO:0000256" key="1">
    <source>
        <dbReference type="SAM" id="Phobius"/>
    </source>
</evidence>
<sequence>MTRQIQTAALPDRLARVQAQRRARNPERAKTMMQNLDKAAEQMSVTKLIAAGATGSILGGSAGAIDPEFVGSWLGVAGQGLMVLTSFVTLVGTAVFWWRKIARMGHRTADDAKSDRDAEDAS</sequence>
<name>A0A0A8K2D0_9HYPH</name>
<keyword evidence="3" id="KW-1185">Reference proteome</keyword>
<dbReference type="RefSeq" id="WP_156137430.1">
    <property type="nucleotide sequence ID" value="NZ_AP014648.1"/>
</dbReference>
<dbReference type="Proteomes" id="UP000031643">
    <property type="component" value="Chromosome"/>
</dbReference>
<gene>
    <name evidence="2" type="ORF">GL4_1445</name>
</gene>
<proteinExistence type="predicted"/>
<keyword evidence="1" id="KW-0812">Transmembrane</keyword>
<feature type="transmembrane region" description="Helical" evidence="1">
    <location>
        <begin position="77"/>
        <end position="98"/>
    </location>
</feature>
<keyword evidence="1" id="KW-1133">Transmembrane helix</keyword>
<organism evidence="2 3">
    <name type="scientific">Methyloceanibacter caenitepidi</name>
    <dbReference type="NCBI Taxonomy" id="1384459"/>
    <lineage>
        <taxon>Bacteria</taxon>
        <taxon>Pseudomonadati</taxon>
        <taxon>Pseudomonadota</taxon>
        <taxon>Alphaproteobacteria</taxon>
        <taxon>Hyphomicrobiales</taxon>
        <taxon>Hyphomicrobiaceae</taxon>
        <taxon>Methyloceanibacter</taxon>
    </lineage>
</organism>
<dbReference type="KEGG" id="mcg:GL4_1445"/>
<feature type="transmembrane region" description="Helical" evidence="1">
    <location>
        <begin position="48"/>
        <end position="65"/>
    </location>
</feature>
<accession>A0A0A8K2D0</accession>
<dbReference type="HOGENOM" id="CLU_2023975_0_0_5"/>
<evidence type="ECO:0000313" key="3">
    <source>
        <dbReference type="Proteomes" id="UP000031643"/>
    </source>
</evidence>
<dbReference type="EMBL" id="AP014648">
    <property type="protein sequence ID" value="BAQ16901.1"/>
    <property type="molecule type" value="Genomic_DNA"/>
</dbReference>